<organism evidence="1 2">
    <name type="scientific">Nosema bombycis (strain CQ1 / CVCC 102059)</name>
    <name type="common">Microsporidian parasite</name>
    <name type="synonym">Pebrine of silkworm</name>
    <dbReference type="NCBI Taxonomy" id="578461"/>
    <lineage>
        <taxon>Eukaryota</taxon>
        <taxon>Fungi</taxon>
        <taxon>Fungi incertae sedis</taxon>
        <taxon>Microsporidia</taxon>
        <taxon>Nosematidae</taxon>
        <taxon>Nosema</taxon>
    </lineage>
</organism>
<name>R0KQJ1_NOSB1</name>
<dbReference type="HOGENOM" id="CLU_2961390_0_0_1"/>
<dbReference type="VEuPathDB" id="MicrosporidiaDB:NBO_272g0001"/>
<sequence length="59" mass="6812">MIITPRCYSFTVEVNREQLLSTYFIRKIGTRLRDSNTGASLHTNAPDVLSFRSRRLHTA</sequence>
<dbReference type="EMBL" id="KB909180">
    <property type="protein sequence ID" value="EOB12991.1"/>
    <property type="molecule type" value="Genomic_DNA"/>
</dbReference>
<proteinExistence type="predicted"/>
<protein>
    <submittedName>
        <fullName evidence="1">Uncharacterized protein</fullName>
    </submittedName>
</protein>
<dbReference type="AlphaFoldDB" id="R0KQJ1"/>
<reference evidence="1 2" key="1">
    <citation type="journal article" date="2013" name="BMC Genomics">
        <title>Comparative genomics of parasitic silkworm microsporidia reveal an association between genome expansion and host adaptation.</title>
        <authorList>
            <person name="Pan G."/>
            <person name="Xu J."/>
            <person name="Li T."/>
            <person name="Xia Q."/>
            <person name="Liu S.L."/>
            <person name="Zhang G."/>
            <person name="Li S."/>
            <person name="Li C."/>
            <person name="Liu H."/>
            <person name="Yang L."/>
            <person name="Liu T."/>
            <person name="Zhang X."/>
            <person name="Wu Z."/>
            <person name="Fan W."/>
            <person name="Dang X."/>
            <person name="Xiang H."/>
            <person name="Tao M."/>
            <person name="Li Y."/>
            <person name="Hu J."/>
            <person name="Li Z."/>
            <person name="Lin L."/>
            <person name="Luo J."/>
            <person name="Geng L."/>
            <person name="Wang L."/>
            <person name="Long M."/>
            <person name="Wan Y."/>
            <person name="He N."/>
            <person name="Zhang Z."/>
            <person name="Lu C."/>
            <person name="Keeling P.J."/>
            <person name="Wang J."/>
            <person name="Xiang Z."/>
            <person name="Zhou Z."/>
        </authorList>
    </citation>
    <scope>NUCLEOTIDE SEQUENCE [LARGE SCALE GENOMIC DNA]</scope>
    <source>
        <strain evidence="2">CQ1 / CVCC 102059</strain>
    </source>
</reference>
<dbReference type="Proteomes" id="UP000016927">
    <property type="component" value="Unassembled WGS sequence"/>
</dbReference>
<accession>R0KQJ1</accession>
<keyword evidence="2" id="KW-1185">Reference proteome</keyword>
<evidence type="ECO:0000313" key="1">
    <source>
        <dbReference type="EMBL" id="EOB12991.1"/>
    </source>
</evidence>
<evidence type="ECO:0000313" key="2">
    <source>
        <dbReference type="Proteomes" id="UP000016927"/>
    </source>
</evidence>
<gene>
    <name evidence="1" type="ORF">NBO_272g0001</name>
</gene>